<proteinExistence type="predicted"/>
<dbReference type="EMBL" id="JAHUTJ010032858">
    <property type="protein sequence ID" value="MED6276309.1"/>
    <property type="molecule type" value="Genomic_DNA"/>
</dbReference>
<evidence type="ECO:0000313" key="2">
    <source>
        <dbReference type="Proteomes" id="UP001352852"/>
    </source>
</evidence>
<evidence type="ECO:0000313" key="1">
    <source>
        <dbReference type="EMBL" id="MED6276309.1"/>
    </source>
</evidence>
<name>A0ABU7DRI2_9TELE</name>
<accession>A0ABU7DRI2</accession>
<gene>
    <name evidence="1" type="ORF">CHARACLAT_001784</name>
</gene>
<comment type="caution">
    <text evidence="1">The sequence shown here is derived from an EMBL/GenBank/DDBJ whole genome shotgun (WGS) entry which is preliminary data.</text>
</comment>
<reference evidence="1 2" key="1">
    <citation type="submission" date="2021-06" db="EMBL/GenBank/DDBJ databases">
        <authorList>
            <person name="Palmer J.M."/>
        </authorList>
    </citation>
    <scope>NUCLEOTIDE SEQUENCE [LARGE SCALE GENOMIC DNA]</scope>
    <source>
        <strain evidence="1 2">CL_MEX2019</strain>
        <tissue evidence="1">Muscle</tissue>
    </source>
</reference>
<sequence>MPVVFFFTILSLEKKALSSQAQEHVHLCDYLMLSAVMYEKQLHSRETSSLDFSVSFKAEGCLFIRGRLMEFSLEKDYYLPAWILFQTRQNVQIGGSFTFWAQSRMTYVGSRHY</sequence>
<organism evidence="1 2">
    <name type="scientific">Characodon lateralis</name>
    <dbReference type="NCBI Taxonomy" id="208331"/>
    <lineage>
        <taxon>Eukaryota</taxon>
        <taxon>Metazoa</taxon>
        <taxon>Chordata</taxon>
        <taxon>Craniata</taxon>
        <taxon>Vertebrata</taxon>
        <taxon>Euteleostomi</taxon>
        <taxon>Actinopterygii</taxon>
        <taxon>Neopterygii</taxon>
        <taxon>Teleostei</taxon>
        <taxon>Neoteleostei</taxon>
        <taxon>Acanthomorphata</taxon>
        <taxon>Ovalentaria</taxon>
        <taxon>Atherinomorphae</taxon>
        <taxon>Cyprinodontiformes</taxon>
        <taxon>Goodeidae</taxon>
        <taxon>Characodon</taxon>
    </lineage>
</organism>
<protein>
    <submittedName>
        <fullName evidence="1">Uncharacterized protein</fullName>
    </submittedName>
</protein>
<keyword evidence="2" id="KW-1185">Reference proteome</keyword>
<dbReference type="Proteomes" id="UP001352852">
    <property type="component" value="Unassembled WGS sequence"/>
</dbReference>